<accession>A0A370TJI0</accession>
<organism evidence="3 4">
    <name type="scientific">Venustampulla echinocandica</name>
    <dbReference type="NCBI Taxonomy" id="2656787"/>
    <lineage>
        <taxon>Eukaryota</taxon>
        <taxon>Fungi</taxon>
        <taxon>Dikarya</taxon>
        <taxon>Ascomycota</taxon>
        <taxon>Pezizomycotina</taxon>
        <taxon>Leotiomycetes</taxon>
        <taxon>Helotiales</taxon>
        <taxon>Pleuroascaceae</taxon>
        <taxon>Venustampulla</taxon>
    </lineage>
</organism>
<reference evidence="3 4" key="1">
    <citation type="journal article" date="2018" name="IMA Fungus">
        <title>IMA Genome-F 9: Draft genome sequence of Annulohypoxylon stygium, Aspergillus mulundensis, Berkeleyomyces basicola (syn. Thielaviopsis basicola), Ceratocystis smalleyi, two Cercospora beticola strains, Coleophoma cylindrospora, Fusarium fracticaudum, Phialophora cf. hyalina, and Morchella septimelata.</title>
        <authorList>
            <person name="Wingfield B.D."/>
            <person name="Bills G.F."/>
            <person name="Dong Y."/>
            <person name="Huang W."/>
            <person name="Nel W.J."/>
            <person name="Swalarsk-Parry B.S."/>
            <person name="Vaghefi N."/>
            <person name="Wilken P.M."/>
            <person name="An Z."/>
            <person name="de Beer Z.W."/>
            <person name="De Vos L."/>
            <person name="Chen L."/>
            <person name="Duong T.A."/>
            <person name="Gao Y."/>
            <person name="Hammerbacher A."/>
            <person name="Kikkert J.R."/>
            <person name="Li Y."/>
            <person name="Li H."/>
            <person name="Li K."/>
            <person name="Li Q."/>
            <person name="Liu X."/>
            <person name="Ma X."/>
            <person name="Naidoo K."/>
            <person name="Pethybridge S.J."/>
            <person name="Sun J."/>
            <person name="Steenkamp E.T."/>
            <person name="van der Nest M.A."/>
            <person name="van Wyk S."/>
            <person name="Wingfield M.J."/>
            <person name="Xiong C."/>
            <person name="Yue Q."/>
            <person name="Zhang X."/>
        </authorList>
    </citation>
    <scope>NUCLEOTIDE SEQUENCE [LARGE SCALE GENOMIC DNA]</scope>
    <source>
        <strain evidence="3 4">BP 5553</strain>
    </source>
</reference>
<feature type="region of interest" description="Disordered" evidence="2">
    <location>
        <begin position="131"/>
        <end position="231"/>
    </location>
</feature>
<feature type="coiled-coil region" evidence="1">
    <location>
        <begin position="415"/>
        <end position="446"/>
    </location>
</feature>
<keyword evidence="4" id="KW-1185">Reference proteome</keyword>
<feature type="compositionally biased region" description="Polar residues" evidence="2">
    <location>
        <begin position="340"/>
        <end position="350"/>
    </location>
</feature>
<feature type="compositionally biased region" description="Basic and acidic residues" evidence="2">
    <location>
        <begin position="330"/>
        <end position="339"/>
    </location>
</feature>
<feature type="compositionally biased region" description="Low complexity" evidence="2">
    <location>
        <begin position="205"/>
        <end position="216"/>
    </location>
</feature>
<evidence type="ECO:0000313" key="4">
    <source>
        <dbReference type="Proteomes" id="UP000254866"/>
    </source>
</evidence>
<feature type="compositionally biased region" description="Basic and acidic residues" evidence="2">
    <location>
        <begin position="378"/>
        <end position="389"/>
    </location>
</feature>
<sequence length="480" mass="53531">MTCSRKKFRGAGPVHISVGRSKHLIWTAEPRDHASEQRLAAQIHTEMINKQNRREAARGRGQGRGRMDRRQEEPARIAREQPPASYAAEVKPEHDKQWGVLPAWKPEELERLGRLNLRSGLAAVNATDSSITASNRRGHQNPALSLQSSLPPAERLGFGFSDTRSGNPSLWNPPPPSAPASFGVPAFSNKRTSEFQQHTRTGATSRSSQNQESSQQAPNREPSQNTYTAPQNPHTAEILWQEPSRPVVRLPPAPFNIQTENTSHQWQPSVINPSKRVKISTSHDIELAQARLRQAILQSRAQKTGASAPYDEAGAAEQSDKMGRSTKKHMTSEKEHIASEKQQAVDSMKSTPMARSGLAIASPPTVSQQDQLPTSPQADHEPQVADRQETVSSLPADMAAFEKLNYQTQKDNIVLRDLVNLLTEEKAQLRDMNAELQRRLRGVKNSISAFVRATPDNDYDAERLEELARKQRELIEELEF</sequence>
<comment type="caution">
    <text evidence="3">The sequence shown here is derived from an EMBL/GenBank/DDBJ whole genome shotgun (WGS) entry which is preliminary data.</text>
</comment>
<protein>
    <submittedName>
        <fullName evidence="3">Uncharacterized protein</fullName>
    </submittedName>
</protein>
<dbReference type="Proteomes" id="UP000254866">
    <property type="component" value="Unassembled WGS sequence"/>
</dbReference>
<feature type="compositionally biased region" description="Polar residues" evidence="2">
    <location>
        <begin position="194"/>
        <end position="204"/>
    </location>
</feature>
<name>A0A370TJI0_9HELO</name>
<feature type="compositionally biased region" description="Low complexity" evidence="2">
    <location>
        <begin position="179"/>
        <end position="188"/>
    </location>
</feature>
<dbReference type="EMBL" id="NPIC01000005">
    <property type="protein sequence ID" value="RDL35673.1"/>
    <property type="molecule type" value="Genomic_DNA"/>
</dbReference>
<feature type="region of interest" description="Disordered" evidence="2">
    <location>
        <begin position="302"/>
        <end position="390"/>
    </location>
</feature>
<gene>
    <name evidence="3" type="ORF">BP5553_06285</name>
</gene>
<feature type="compositionally biased region" description="Polar residues" evidence="2">
    <location>
        <begin position="364"/>
        <end position="377"/>
    </location>
</feature>
<keyword evidence="1" id="KW-0175">Coiled coil</keyword>
<dbReference type="AlphaFoldDB" id="A0A370TJI0"/>
<feature type="region of interest" description="Disordered" evidence="2">
    <location>
        <begin position="50"/>
        <end position="93"/>
    </location>
</feature>
<evidence type="ECO:0000256" key="1">
    <source>
        <dbReference type="SAM" id="Coils"/>
    </source>
</evidence>
<evidence type="ECO:0000256" key="2">
    <source>
        <dbReference type="SAM" id="MobiDB-lite"/>
    </source>
</evidence>
<dbReference type="RefSeq" id="XP_031868329.1">
    <property type="nucleotide sequence ID" value="XM_032014908.1"/>
</dbReference>
<proteinExistence type="predicted"/>
<dbReference type="GeneID" id="43599134"/>
<evidence type="ECO:0000313" key="3">
    <source>
        <dbReference type="EMBL" id="RDL35673.1"/>
    </source>
</evidence>
<feature type="compositionally biased region" description="Basic and acidic residues" evidence="2">
    <location>
        <begin position="65"/>
        <end position="79"/>
    </location>
</feature>
<feature type="compositionally biased region" description="Polar residues" evidence="2">
    <location>
        <begin position="217"/>
        <end position="231"/>
    </location>
</feature>